<dbReference type="EMBL" id="CP104450">
    <property type="protein sequence ID" value="UXE36454.1"/>
    <property type="molecule type" value="Genomic_DNA"/>
</dbReference>
<name>A0A9Q9JAB8_RAOOR</name>
<reference evidence="1" key="1">
    <citation type="submission" date="2022-09" db="EMBL/GenBank/DDBJ databases">
        <title>Multidrug resistance Raoultella ornithinolytica Strain MQB_Silv_108.</title>
        <authorList>
            <person name="Quintela-Baluja M."/>
        </authorList>
    </citation>
    <scope>NUCLEOTIDE SEQUENCE</scope>
    <source>
        <strain evidence="1">MQB_Silv_108</strain>
    </source>
</reference>
<evidence type="ECO:0000313" key="1">
    <source>
        <dbReference type="EMBL" id="UXE36454.1"/>
    </source>
</evidence>
<protein>
    <submittedName>
        <fullName evidence="1">Uncharacterized protein</fullName>
    </submittedName>
</protein>
<accession>A0A9Q9JAB8</accession>
<organism evidence="1 2">
    <name type="scientific">Raoultella ornithinolytica</name>
    <name type="common">Klebsiella ornithinolytica</name>
    <dbReference type="NCBI Taxonomy" id="54291"/>
    <lineage>
        <taxon>Bacteria</taxon>
        <taxon>Pseudomonadati</taxon>
        <taxon>Pseudomonadota</taxon>
        <taxon>Gammaproteobacteria</taxon>
        <taxon>Enterobacterales</taxon>
        <taxon>Enterobacteriaceae</taxon>
        <taxon>Klebsiella/Raoultella group</taxon>
        <taxon>Raoultella</taxon>
    </lineage>
</organism>
<dbReference type="Proteomes" id="UP001064206">
    <property type="component" value="Chromosome"/>
</dbReference>
<evidence type="ECO:0000313" key="2">
    <source>
        <dbReference type="Proteomes" id="UP001064206"/>
    </source>
</evidence>
<sequence length="90" mass="10440">MDSKELVIYKNSISSTELTKTTQEITNLIPNISKKDKFATSVVNVLRSEEFITELDNEIGSIRENENKEQFITRGKSIVKKILYRKFNIK</sequence>
<dbReference type="AlphaFoldDB" id="A0A9Q9JAB8"/>
<proteinExistence type="predicted"/>
<gene>
    <name evidence="1" type="ORF">N2J37_18055</name>
</gene>
<dbReference type="RefSeq" id="WP_260990217.1">
    <property type="nucleotide sequence ID" value="NZ_CP104450.1"/>
</dbReference>